<sequence length="316" mass="33360">MSRGPVPAPFERAIRAAIAGGIDYLLSQQDGDGFWREFDLAPGPSEAWTTAWVGWCLTGAAERGPAARVRVQAALARACRAVMSAKGDAGWGYNRRTGADADSTAWALRFCAAQGMALDGAGLLAPYIDAGGGVHTFVEPGWGRWTDAHDDVAANAGLALLAMPKAGATLQRIVRRVIERCPGHTFWWSTQAYCIAWGLRLVSACPAQAPGGLPPGFRRALDALAGPASCFDVAHRLLAALALHDAGAANSWCAVLLDQWQAPAWPGSPVLLVPDRTTATPLDPQAEMKALLTTSICVRALSEFLRLPDHIASSAT</sequence>
<evidence type="ECO:0000313" key="2">
    <source>
        <dbReference type="Proteomes" id="UP000621455"/>
    </source>
</evidence>
<dbReference type="Gene3D" id="1.50.10.20">
    <property type="match status" value="1"/>
</dbReference>
<keyword evidence="2" id="KW-1185">Reference proteome</keyword>
<organism evidence="1 2">
    <name type="scientific">Massilia frigida</name>
    <dbReference type="NCBI Taxonomy" id="2609281"/>
    <lineage>
        <taxon>Bacteria</taxon>
        <taxon>Pseudomonadati</taxon>
        <taxon>Pseudomonadota</taxon>
        <taxon>Betaproteobacteria</taxon>
        <taxon>Burkholderiales</taxon>
        <taxon>Oxalobacteraceae</taxon>
        <taxon>Telluria group</taxon>
        <taxon>Massilia</taxon>
    </lineage>
</organism>
<dbReference type="Proteomes" id="UP000621455">
    <property type="component" value="Unassembled WGS sequence"/>
</dbReference>
<dbReference type="InterPro" id="IPR008930">
    <property type="entry name" value="Terpenoid_cyclase/PrenylTrfase"/>
</dbReference>
<accession>A0ABX0N7V3</accession>
<evidence type="ECO:0008006" key="3">
    <source>
        <dbReference type="Google" id="ProtNLM"/>
    </source>
</evidence>
<name>A0ABX0N7V3_9BURK</name>
<dbReference type="EMBL" id="WHJG01000021">
    <property type="protein sequence ID" value="NHZ81393.1"/>
    <property type="molecule type" value="Genomic_DNA"/>
</dbReference>
<proteinExistence type="predicted"/>
<reference evidence="1 2" key="1">
    <citation type="submission" date="2019-10" db="EMBL/GenBank/DDBJ databases">
        <title>Taxonomy of Antarctic Massilia spp.: description of Massilia rubra sp. nov., Massilia aquatica sp. nov., Massilia mucilaginosa sp. nov., Massilia frigida sp. nov. isolated from streams, lakes and regoliths.</title>
        <authorList>
            <person name="Holochova P."/>
            <person name="Sedlacek I."/>
            <person name="Kralova S."/>
            <person name="Maslanova I."/>
            <person name="Busse H.-J."/>
            <person name="Stankova E."/>
            <person name="Vrbovska V."/>
            <person name="Kovarovic V."/>
            <person name="Bartak M."/>
            <person name="Svec P."/>
            <person name="Pantucek R."/>
        </authorList>
    </citation>
    <scope>NUCLEOTIDE SEQUENCE [LARGE SCALE GENOMIC DNA]</scope>
    <source>
        <strain evidence="1 2">CCM 8695</strain>
    </source>
</reference>
<gene>
    <name evidence="1" type="ORF">F2P44_19230</name>
</gene>
<evidence type="ECO:0000313" key="1">
    <source>
        <dbReference type="EMBL" id="NHZ81393.1"/>
    </source>
</evidence>
<protein>
    <recommendedName>
        <fullName evidence="3">Squalene cyclase C-terminal domain-containing protein</fullName>
    </recommendedName>
</protein>
<comment type="caution">
    <text evidence="1">The sequence shown here is derived from an EMBL/GenBank/DDBJ whole genome shotgun (WGS) entry which is preliminary data.</text>
</comment>
<dbReference type="SUPFAM" id="SSF48239">
    <property type="entry name" value="Terpenoid cyclases/Protein prenyltransferases"/>
    <property type="match status" value="1"/>
</dbReference>